<gene>
    <name evidence="2" type="ORF">J437_LFUL014945</name>
</gene>
<comment type="caution">
    <text evidence="2">The sequence shown here is derived from an EMBL/GenBank/DDBJ whole genome shotgun (WGS) entry which is preliminary data.</text>
</comment>
<dbReference type="InterPro" id="IPR041228">
    <property type="entry name" value="Dynein_C"/>
</dbReference>
<feature type="domain" description="Dynein heavy chain C-terminal" evidence="1">
    <location>
        <begin position="50"/>
        <end position="112"/>
    </location>
</feature>
<sequence length="161" mass="18996">MSNRYHSQAVDWSSISFCERTGKLDGGFTDEIEFHYPSSPSRNLFMYRNKTLISNISEFQTWLKNGYPASFWLPGFFFPQGFLTAILQTHARRNSLPIDQLTFSFAIQHVILNQEEIDRLQRENIYEKSHKQTIASCFDSRLLNHMHIIYNVSMEPYFLKN</sequence>
<dbReference type="GO" id="GO:0045505">
    <property type="term" value="F:dynein intermediate chain binding"/>
    <property type="evidence" value="ECO:0007669"/>
    <property type="project" value="InterPro"/>
</dbReference>
<dbReference type="InterPro" id="IPR043160">
    <property type="entry name" value="Dynein_C_barrel"/>
</dbReference>
<dbReference type="GO" id="GO:0007018">
    <property type="term" value="P:microtubule-based movement"/>
    <property type="evidence" value="ECO:0007669"/>
    <property type="project" value="InterPro"/>
</dbReference>
<evidence type="ECO:0000259" key="1">
    <source>
        <dbReference type="Pfam" id="PF18199"/>
    </source>
</evidence>
<dbReference type="InterPro" id="IPR026983">
    <property type="entry name" value="DHC"/>
</dbReference>
<dbReference type="Pfam" id="PF18199">
    <property type="entry name" value="Dynein_C"/>
    <property type="match status" value="1"/>
</dbReference>
<evidence type="ECO:0000313" key="2">
    <source>
        <dbReference type="EMBL" id="KAG8234155.1"/>
    </source>
</evidence>
<dbReference type="EMBL" id="KZ308785">
    <property type="protein sequence ID" value="KAG8234155.1"/>
    <property type="molecule type" value="Genomic_DNA"/>
</dbReference>
<organism evidence="2 3">
    <name type="scientific">Ladona fulva</name>
    <name type="common">Scarce chaser dragonfly</name>
    <name type="synonym">Libellula fulva</name>
    <dbReference type="NCBI Taxonomy" id="123851"/>
    <lineage>
        <taxon>Eukaryota</taxon>
        <taxon>Metazoa</taxon>
        <taxon>Ecdysozoa</taxon>
        <taxon>Arthropoda</taxon>
        <taxon>Hexapoda</taxon>
        <taxon>Insecta</taxon>
        <taxon>Pterygota</taxon>
        <taxon>Palaeoptera</taxon>
        <taxon>Odonata</taxon>
        <taxon>Epiprocta</taxon>
        <taxon>Anisoptera</taxon>
        <taxon>Libelluloidea</taxon>
        <taxon>Libellulidae</taxon>
        <taxon>Ladona</taxon>
    </lineage>
</organism>
<keyword evidence="3" id="KW-1185">Reference proteome</keyword>
<evidence type="ECO:0000313" key="3">
    <source>
        <dbReference type="Proteomes" id="UP000792457"/>
    </source>
</evidence>
<dbReference type="GO" id="GO:0030286">
    <property type="term" value="C:dynein complex"/>
    <property type="evidence" value="ECO:0007669"/>
    <property type="project" value="InterPro"/>
</dbReference>
<dbReference type="AlphaFoldDB" id="A0A8K0P366"/>
<dbReference type="OrthoDB" id="5593012at2759"/>
<dbReference type="PANTHER" id="PTHR22878">
    <property type="entry name" value="DYNEIN HEAVY CHAIN 6, AXONEMAL-LIKE-RELATED"/>
    <property type="match status" value="1"/>
</dbReference>
<reference evidence="2" key="2">
    <citation type="submission" date="2017-10" db="EMBL/GenBank/DDBJ databases">
        <title>Ladona fulva Genome sequencing and assembly.</title>
        <authorList>
            <person name="Murali S."/>
            <person name="Richards S."/>
            <person name="Bandaranaike D."/>
            <person name="Bellair M."/>
            <person name="Blankenburg K."/>
            <person name="Chao H."/>
            <person name="Dinh H."/>
            <person name="Doddapaneni H."/>
            <person name="Dugan-Rocha S."/>
            <person name="Elkadiri S."/>
            <person name="Gnanaolivu R."/>
            <person name="Hernandez B."/>
            <person name="Skinner E."/>
            <person name="Javaid M."/>
            <person name="Lee S."/>
            <person name="Li M."/>
            <person name="Ming W."/>
            <person name="Munidasa M."/>
            <person name="Muniz J."/>
            <person name="Nguyen L."/>
            <person name="Hughes D."/>
            <person name="Osuji N."/>
            <person name="Pu L.-L."/>
            <person name="Puazo M."/>
            <person name="Qu C."/>
            <person name="Quiroz J."/>
            <person name="Raj R."/>
            <person name="Weissenberger G."/>
            <person name="Xin Y."/>
            <person name="Zou X."/>
            <person name="Han Y."/>
            <person name="Worley K."/>
            <person name="Muzny D."/>
            <person name="Gibbs R."/>
        </authorList>
    </citation>
    <scope>NUCLEOTIDE SEQUENCE</scope>
    <source>
        <strain evidence="2">Sampled in the wild</strain>
    </source>
</reference>
<accession>A0A8K0P366</accession>
<proteinExistence type="predicted"/>
<protein>
    <recommendedName>
        <fullName evidence="1">Dynein heavy chain C-terminal domain-containing protein</fullName>
    </recommendedName>
</protein>
<dbReference type="GO" id="GO:0051959">
    <property type="term" value="F:dynein light intermediate chain binding"/>
    <property type="evidence" value="ECO:0007669"/>
    <property type="project" value="InterPro"/>
</dbReference>
<dbReference type="Proteomes" id="UP000792457">
    <property type="component" value="Unassembled WGS sequence"/>
</dbReference>
<reference evidence="2" key="1">
    <citation type="submission" date="2013-04" db="EMBL/GenBank/DDBJ databases">
        <authorList>
            <person name="Qu J."/>
            <person name="Murali S.C."/>
            <person name="Bandaranaike D."/>
            <person name="Bellair M."/>
            <person name="Blankenburg K."/>
            <person name="Chao H."/>
            <person name="Dinh H."/>
            <person name="Doddapaneni H."/>
            <person name="Downs B."/>
            <person name="Dugan-Rocha S."/>
            <person name="Elkadiri S."/>
            <person name="Gnanaolivu R.D."/>
            <person name="Hernandez B."/>
            <person name="Javaid M."/>
            <person name="Jayaseelan J.C."/>
            <person name="Lee S."/>
            <person name="Li M."/>
            <person name="Ming W."/>
            <person name="Munidasa M."/>
            <person name="Muniz J."/>
            <person name="Nguyen L."/>
            <person name="Ongeri F."/>
            <person name="Osuji N."/>
            <person name="Pu L.-L."/>
            <person name="Puazo M."/>
            <person name="Qu C."/>
            <person name="Quiroz J."/>
            <person name="Raj R."/>
            <person name="Weissenberger G."/>
            <person name="Xin Y."/>
            <person name="Zou X."/>
            <person name="Han Y."/>
            <person name="Richards S."/>
            <person name="Worley K."/>
            <person name="Muzny D."/>
            <person name="Gibbs R."/>
        </authorList>
    </citation>
    <scope>NUCLEOTIDE SEQUENCE</scope>
    <source>
        <strain evidence="2">Sampled in the wild</strain>
    </source>
</reference>
<dbReference type="Gene3D" id="3.10.490.20">
    <property type="match status" value="1"/>
</dbReference>
<name>A0A8K0P366_LADFU</name>